<comment type="caution">
    <text evidence="7">The sequence shown here is derived from an EMBL/GenBank/DDBJ whole genome shotgun (WGS) entry which is preliminary data.</text>
</comment>
<sequence length="234" mass="26395">MSSPQPLPPRPDASTEPELLSRAAAGDAMAFELIMRRHNRLLYRTARSILRDDAESEDAVQDAWLKAWRALPTFRGESRLSTWLVRIAMNQALSRVRRRSGVVVPLGAPGVPSEEETSMQPDTPMHDPELTAQRAELTRIIERHIDRLPEQFRSVFMLRALEEMSVEEVAQALGIQEATVRTRFFRARAQLREALARDVDFAMDDAFSFDGPRCDRIVAGVMRAILTDPTQGDA</sequence>
<dbReference type="InterPro" id="IPR013249">
    <property type="entry name" value="RNA_pol_sigma70_r4_t2"/>
</dbReference>
<dbReference type="Pfam" id="PF04542">
    <property type="entry name" value="Sigma70_r2"/>
    <property type="match status" value="1"/>
</dbReference>
<evidence type="ECO:0000313" key="7">
    <source>
        <dbReference type="EMBL" id="TFZ06110.1"/>
    </source>
</evidence>
<reference evidence="7 8" key="1">
    <citation type="submission" date="2019-03" db="EMBL/GenBank/DDBJ databases">
        <title>Ramlibacter henchirensis DSM 14656, whole genome shotgun sequence.</title>
        <authorList>
            <person name="Zhang X."/>
            <person name="Feng G."/>
            <person name="Zhu H."/>
        </authorList>
    </citation>
    <scope>NUCLEOTIDE SEQUENCE [LARGE SCALE GENOMIC DNA]</scope>
    <source>
        <strain evidence="7 8">DSM 14656</strain>
    </source>
</reference>
<evidence type="ECO:0000256" key="1">
    <source>
        <dbReference type="ARBA" id="ARBA00010641"/>
    </source>
</evidence>
<dbReference type="RefSeq" id="WP_135262196.1">
    <property type="nucleotide sequence ID" value="NZ_SMLM01000001.1"/>
</dbReference>
<keyword evidence="2" id="KW-0805">Transcription regulation</keyword>
<dbReference type="NCBIfam" id="TIGR02937">
    <property type="entry name" value="sigma70-ECF"/>
    <property type="match status" value="1"/>
</dbReference>
<evidence type="ECO:0000259" key="5">
    <source>
        <dbReference type="Pfam" id="PF04542"/>
    </source>
</evidence>
<gene>
    <name evidence="7" type="ORF">EZ313_05555</name>
</gene>
<keyword evidence="8" id="KW-1185">Reference proteome</keyword>
<feature type="domain" description="RNA polymerase sigma-70 region 2" evidence="5">
    <location>
        <begin position="35"/>
        <end position="100"/>
    </location>
</feature>
<evidence type="ECO:0000313" key="8">
    <source>
        <dbReference type="Proteomes" id="UP000298180"/>
    </source>
</evidence>
<dbReference type="GO" id="GO:0016987">
    <property type="term" value="F:sigma factor activity"/>
    <property type="evidence" value="ECO:0007669"/>
    <property type="project" value="UniProtKB-KW"/>
</dbReference>
<dbReference type="EMBL" id="SMLM01000001">
    <property type="protein sequence ID" value="TFZ06110.1"/>
    <property type="molecule type" value="Genomic_DNA"/>
</dbReference>
<dbReference type="PANTHER" id="PTHR43133:SF51">
    <property type="entry name" value="RNA POLYMERASE SIGMA FACTOR"/>
    <property type="match status" value="1"/>
</dbReference>
<evidence type="ECO:0000259" key="6">
    <source>
        <dbReference type="Pfam" id="PF08281"/>
    </source>
</evidence>
<organism evidence="7 8">
    <name type="scientific">Ramlibacter henchirensis</name>
    <dbReference type="NCBI Taxonomy" id="204072"/>
    <lineage>
        <taxon>Bacteria</taxon>
        <taxon>Pseudomonadati</taxon>
        <taxon>Pseudomonadota</taxon>
        <taxon>Betaproteobacteria</taxon>
        <taxon>Burkholderiales</taxon>
        <taxon>Comamonadaceae</taxon>
        <taxon>Ramlibacter</taxon>
    </lineage>
</organism>
<dbReference type="Gene3D" id="1.10.10.10">
    <property type="entry name" value="Winged helix-like DNA-binding domain superfamily/Winged helix DNA-binding domain"/>
    <property type="match status" value="1"/>
</dbReference>
<dbReference type="Pfam" id="PF08281">
    <property type="entry name" value="Sigma70_r4_2"/>
    <property type="match status" value="1"/>
</dbReference>
<dbReference type="Gene3D" id="1.10.1740.10">
    <property type="match status" value="1"/>
</dbReference>
<dbReference type="SUPFAM" id="SSF88946">
    <property type="entry name" value="Sigma2 domain of RNA polymerase sigma factors"/>
    <property type="match status" value="1"/>
</dbReference>
<dbReference type="GO" id="GO:0006352">
    <property type="term" value="P:DNA-templated transcription initiation"/>
    <property type="evidence" value="ECO:0007669"/>
    <property type="project" value="InterPro"/>
</dbReference>
<dbReference type="InterPro" id="IPR007627">
    <property type="entry name" value="RNA_pol_sigma70_r2"/>
</dbReference>
<evidence type="ECO:0000256" key="4">
    <source>
        <dbReference type="ARBA" id="ARBA00023163"/>
    </source>
</evidence>
<protein>
    <submittedName>
        <fullName evidence="7">RNA polymerase sigma factor</fullName>
    </submittedName>
</protein>
<dbReference type="Proteomes" id="UP000298180">
    <property type="component" value="Unassembled WGS sequence"/>
</dbReference>
<feature type="domain" description="RNA polymerase sigma factor 70 region 4 type 2" evidence="6">
    <location>
        <begin position="140"/>
        <end position="191"/>
    </location>
</feature>
<comment type="similarity">
    <text evidence="1">Belongs to the sigma-70 factor family. ECF subfamily.</text>
</comment>
<dbReference type="SUPFAM" id="SSF88659">
    <property type="entry name" value="Sigma3 and sigma4 domains of RNA polymerase sigma factors"/>
    <property type="match status" value="1"/>
</dbReference>
<dbReference type="InterPro" id="IPR039425">
    <property type="entry name" value="RNA_pol_sigma-70-like"/>
</dbReference>
<dbReference type="InterPro" id="IPR014284">
    <property type="entry name" value="RNA_pol_sigma-70_dom"/>
</dbReference>
<dbReference type="NCBIfam" id="NF008888">
    <property type="entry name" value="PRK11922.1"/>
    <property type="match status" value="1"/>
</dbReference>
<dbReference type="PANTHER" id="PTHR43133">
    <property type="entry name" value="RNA POLYMERASE ECF-TYPE SIGMA FACTO"/>
    <property type="match status" value="1"/>
</dbReference>
<evidence type="ECO:0000256" key="3">
    <source>
        <dbReference type="ARBA" id="ARBA00023082"/>
    </source>
</evidence>
<evidence type="ECO:0000256" key="2">
    <source>
        <dbReference type="ARBA" id="ARBA00023015"/>
    </source>
</evidence>
<keyword evidence="4" id="KW-0804">Transcription</keyword>
<keyword evidence="3" id="KW-0731">Sigma factor</keyword>
<dbReference type="InterPro" id="IPR013324">
    <property type="entry name" value="RNA_pol_sigma_r3/r4-like"/>
</dbReference>
<accession>A0A4Z0C6K6</accession>
<dbReference type="InterPro" id="IPR013325">
    <property type="entry name" value="RNA_pol_sigma_r2"/>
</dbReference>
<dbReference type="AlphaFoldDB" id="A0A4Z0C6K6"/>
<dbReference type="GO" id="GO:0003677">
    <property type="term" value="F:DNA binding"/>
    <property type="evidence" value="ECO:0007669"/>
    <property type="project" value="InterPro"/>
</dbReference>
<dbReference type="CDD" id="cd06171">
    <property type="entry name" value="Sigma70_r4"/>
    <property type="match status" value="1"/>
</dbReference>
<name>A0A4Z0C6K6_9BURK</name>
<dbReference type="OrthoDB" id="9780326at2"/>
<proteinExistence type="inferred from homology"/>
<dbReference type="InterPro" id="IPR036388">
    <property type="entry name" value="WH-like_DNA-bd_sf"/>
</dbReference>